<keyword evidence="10" id="KW-1185">Reference proteome</keyword>
<protein>
    <recommendedName>
        <fullName evidence="8">Gnk2-homologous domain-containing protein</fullName>
    </recommendedName>
</protein>
<keyword evidence="6" id="KW-0472">Membrane</keyword>
<evidence type="ECO:0000256" key="1">
    <source>
        <dbReference type="ARBA" id="ARBA00004613"/>
    </source>
</evidence>
<feature type="chain" id="PRO_5041702364" description="Gnk2-homologous domain-containing protein" evidence="7">
    <location>
        <begin position="25"/>
        <end position="399"/>
    </location>
</feature>
<proteinExistence type="inferred from homology"/>
<evidence type="ECO:0000256" key="6">
    <source>
        <dbReference type="SAM" id="Phobius"/>
    </source>
</evidence>
<sequence length="399" mass="44135">MSSSLSTSSLFLLSCILLIQMVVGVNPLFHFCSSSNNFTSNGPYETNLNKLMGDLYFKTPPTGFGLGSIGQYQTRASGLALCRGDVSSTDCKSCVVEARGEIRRRCPSNKAAIIWYDNCLLKYSDVDFFGKIDERNKFYMYNLRNVSYPEYFNTEVKKLLSKLSKKAYVSPKLYATGGSELGESKKLYGLVQCTRDLSSVDCKKCVDGAINELPSCCDGKEGGRVVGGSCNSPMNIHKNHPTISSIKVIIMSSSLYTSLFLLSCILLVQVVMGVDPLFHFCSTSSNFTSHGPYETNLNKLMGDLYFKTPPTGFGLGSIGQYQTLASGLALCRGDVSSTDCKSCVVEASGEIRRRCPSNKTAIIWYDNCLLKYSDMNFFGKMDEQNKFYMYNLRNVSNPK</sequence>
<feature type="signal peptide" evidence="7">
    <location>
        <begin position="1"/>
        <end position="24"/>
    </location>
</feature>
<evidence type="ECO:0000259" key="8">
    <source>
        <dbReference type="PROSITE" id="PS51473"/>
    </source>
</evidence>
<comment type="caution">
    <text evidence="9">The sequence shown here is derived from an EMBL/GenBank/DDBJ whole genome shotgun (WGS) entry which is preliminary data.</text>
</comment>
<feature type="domain" description="Gnk2-homologous" evidence="8">
    <location>
        <begin position="275"/>
        <end position="377"/>
    </location>
</feature>
<comment type="similarity">
    <text evidence="5">Belongs to the cysteine-rich repeat secretory protein family.</text>
</comment>
<keyword evidence="6" id="KW-0812">Transmembrane</keyword>
<name>A0AA88WIU4_9ASTE</name>
<comment type="subcellular location">
    <subcellularLocation>
        <location evidence="1">Secreted</location>
    </subcellularLocation>
</comment>
<dbReference type="Proteomes" id="UP001188597">
    <property type="component" value="Unassembled WGS sequence"/>
</dbReference>
<dbReference type="InterPro" id="IPR050581">
    <property type="entry name" value="CRR_secretory_protein"/>
</dbReference>
<evidence type="ECO:0000313" key="9">
    <source>
        <dbReference type="EMBL" id="KAK3028437.1"/>
    </source>
</evidence>
<dbReference type="PANTHER" id="PTHR32411:SF43">
    <property type="entry name" value="CYSTEINE-RICH REPEAT SECRETORY PROTEIN 38"/>
    <property type="match status" value="1"/>
</dbReference>
<dbReference type="InterPro" id="IPR038408">
    <property type="entry name" value="GNK2_sf"/>
</dbReference>
<dbReference type="Gene3D" id="3.30.430.20">
    <property type="entry name" value="Gnk2 domain, C-X8-C-X2-C motif"/>
    <property type="match status" value="3"/>
</dbReference>
<evidence type="ECO:0000256" key="4">
    <source>
        <dbReference type="ARBA" id="ARBA00022737"/>
    </source>
</evidence>
<evidence type="ECO:0000256" key="3">
    <source>
        <dbReference type="ARBA" id="ARBA00022729"/>
    </source>
</evidence>
<keyword evidence="2" id="KW-0964">Secreted</keyword>
<evidence type="ECO:0000313" key="10">
    <source>
        <dbReference type="Proteomes" id="UP001188597"/>
    </source>
</evidence>
<feature type="transmembrane region" description="Helical" evidence="6">
    <location>
        <begin position="248"/>
        <end position="268"/>
    </location>
</feature>
<evidence type="ECO:0000256" key="2">
    <source>
        <dbReference type="ARBA" id="ARBA00022525"/>
    </source>
</evidence>
<organism evidence="9 10">
    <name type="scientific">Escallonia herrerae</name>
    <dbReference type="NCBI Taxonomy" id="1293975"/>
    <lineage>
        <taxon>Eukaryota</taxon>
        <taxon>Viridiplantae</taxon>
        <taxon>Streptophyta</taxon>
        <taxon>Embryophyta</taxon>
        <taxon>Tracheophyta</taxon>
        <taxon>Spermatophyta</taxon>
        <taxon>Magnoliopsida</taxon>
        <taxon>eudicotyledons</taxon>
        <taxon>Gunneridae</taxon>
        <taxon>Pentapetalae</taxon>
        <taxon>asterids</taxon>
        <taxon>campanulids</taxon>
        <taxon>Escalloniales</taxon>
        <taxon>Escalloniaceae</taxon>
        <taxon>Escallonia</taxon>
    </lineage>
</organism>
<reference evidence="9" key="1">
    <citation type="submission" date="2022-12" db="EMBL/GenBank/DDBJ databases">
        <title>Draft genome assemblies for two species of Escallonia (Escalloniales).</title>
        <authorList>
            <person name="Chanderbali A."/>
            <person name="Dervinis C."/>
            <person name="Anghel I."/>
            <person name="Soltis D."/>
            <person name="Soltis P."/>
            <person name="Zapata F."/>
        </authorList>
    </citation>
    <scope>NUCLEOTIDE SEQUENCE</scope>
    <source>
        <strain evidence="9">UCBG64.0493</strain>
        <tissue evidence="9">Leaf</tissue>
    </source>
</reference>
<dbReference type="PROSITE" id="PS51473">
    <property type="entry name" value="GNK2"/>
    <property type="match status" value="3"/>
</dbReference>
<dbReference type="EMBL" id="JAVXUP010000418">
    <property type="protein sequence ID" value="KAK3028437.1"/>
    <property type="molecule type" value="Genomic_DNA"/>
</dbReference>
<keyword evidence="6" id="KW-1133">Transmembrane helix</keyword>
<dbReference type="CDD" id="cd23509">
    <property type="entry name" value="Gnk2-like"/>
    <property type="match status" value="3"/>
</dbReference>
<evidence type="ECO:0000256" key="5">
    <source>
        <dbReference type="ARBA" id="ARBA00038515"/>
    </source>
</evidence>
<feature type="domain" description="Gnk2-homologous" evidence="8">
    <location>
        <begin position="26"/>
        <end position="128"/>
    </location>
</feature>
<accession>A0AA88WIU4</accession>
<feature type="domain" description="Gnk2-homologous" evidence="8">
    <location>
        <begin position="134"/>
        <end position="239"/>
    </location>
</feature>
<dbReference type="AlphaFoldDB" id="A0AA88WIU4"/>
<keyword evidence="4" id="KW-0677">Repeat</keyword>
<dbReference type="InterPro" id="IPR002902">
    <property type="entry name" value="GNK2"/>
</dbReference>
<dbReference type="Pfam" id="PF01657">
    <property type="entry name" value="Stress-antifung"/>
    <property type="match status" value="3"/>
</dbReference>
<dbReference type="GO" id="GO:0005576">
    <property type="term" value="C:extracellular region"/>
    <property type="evidence" value="ECO:0007669"/>
    <property type="project" value="UniProtKB-SubCell"/>
</dbReference>
<keyword evidence="3 7" id="KW-0732">Signal</keyword>
<evidence type="ECO:0000256" key="7">
    <source>
        <dbReference type="SAM" id="SignalP"/>
    </source>
</evidence>
<gene>
    <name evidence="9" type="ORF">RJ639_039029</name>
</gene>
<dbReference type="PANTHER" id="PTHR32411">
    <property type="entry name" value="CYSTEINE-RICH REPEAT SECRETORY PROTEIN 38-RELATED"/>
    <property type="match status" value="1"/>
</dbReference>